<evidence type="ECO:0000256" key="2">
    <source>
        <dbReference type="ARBA" id="ARBA00022737"/>
    </source>
</evidence>
<dbReference type="Gene3D" id="3.30.160.60">
    <property type="entry name" value="Classic Zinc Finger"/>
    <property type="match status" value="3"/>
</dbReference>
<proteinExistence type="predicted"/>
<dbReference type="PROSITE" id="PS00028">
    <property type="entry name" value="ZINC_FINGER_C2H2_1"/>
    <property type="match status" value="3"/>
</dbReference>
<protein>
    <recommendedName>
        <fullName evidence="6">C2H2-type domain-containing protein</fullName>
    </recommendedName>
</protein>
<dbReference type="InterPro" id="IPR013087">
    <property type="entry name" value="Znf_C2H2_type"/>
</dbReference>
<dbReference type="AlphaFoldDB" id="A0A182T755"/>
<evidence type="ECO:0000256" key="5">
    <source>
        <dbReference type="PROSITE-ProRule" id="PRU00042"/>
    </source>
</evidence>
<evidence type="ECO:0000313" key="7">
    <source>
        <dbReference type="EnsemblMetazoa" id="AMAM020988-PA"/>
    </source>
</evidence>
<dbReference type="InterPro" id="IPR036236">
    <property type="entry name" value="Znf_C2H2_sf"/>
</dbReference>
<dbReference type="PANTHER" id="PTHR24379">
    <property type="entry name" value="KRAB AND ZINC FINGER DOMAIN-CONTAINING"/>
    <property type="match status" value="1"/>
</dbReference>
<evidence type="ECO:0000256" key="3">
    <source>
        <dbReference type="ARBA" id="ARBA00022771"/>
    </source>
</evidence>
<keyword evidence="3 5" id="KW-0863">Zinc-finger</keyword>
<keyword evidence="1" id="KW-0479">Metal-binding</keyword>
<feature type="domain" description="C2H2-type" evidence="6">
    <location>
        <begin position="2"/>
        <end position="27"/>
    </location>
</feature>
<evidence type="ECO:0000259" key="6">
    <source>
        <dbReference type="PROSITE" id="PS50157"/>
    </source>
</evidence>
<keyword evidence="8" id="KW-1185">Reference proteome</keyword>
<evidence type="ECO:0000313" key="8">
    <source>
        <dbReference type="Proteomes" id="UP000075901"/>
    </source>
</evidence>
<name>A0A182T755_9DIPT</name>
<dbReference type="SMART" id="SM00355">
    <property type="entry name" value="ZnF_C2H2"/>
    <property type="match status" value="5"/>
</dbReference>
<reference evidence="7" key="2">
    <citation type="submission" date="2020-05" db="UniProtKB">
        <authorList>
            <consortium name="EnsemblMetazoa"/>
        </authorList>
    </citation>
    <scope>IDENTIFICATION</scope>
    <source>
        <strain evidence="7">maculatus3</strain>
    </source>
</reference>
<dbReference type="GO" id="GO:0008270">
    <property type="term" value="F:zinc ion binding"/>
    <property type="evidence" value="ECO:0007669"/>
    <property type="project" value="UniProtKB-KW"/>
</dbReference>
<sequence length="226" mass="26190">MYRCWECSLDFYSAEPLQEHYESLHANAIHGWKSFGISEVSLFDTTDDEAPAHPVFAEKQVVKQYYRCCGCPLEFESEAELQHHSKTEHAPNAIKPTEDKPFQCEICYHTYTTKKGITEHQNTKNILHHQCATCGLLYGVKHILLTHEISQHKQLTYKCDICRKEFSLLKYLTKLKETMHGDPERKKKYNCTVCGASHGFKQLPQTAHAATYERKPVRLQAVWRSV</sequence>
<keyword evidence="2" id="KW-0677">Repeat</keyword>
<dbReference type="EnsemblMetazoa" id="AMAM020988-RA">
    <property type="protein sequence ID" value="AMAM020988-PA"/>
    <property type="gene ID" value="AMAM020988"/>
</dbReference>
<dbReference type="SUPFAM" id="SSF57667">
    <property type="entry name" value="beta-beta-alpha zinc fingers"/>
    <property type="match status" value="2"/>
</dbReference>
<dbReference type="PROSITE" id="PS50157">
    <property type="entry name" value="ZINC_FINGER_C2H2_2"/>
    <property type="match status" value="1"/>
</dbReference>
<evidence type="ECO:0000256" key="1">
    <source>
        <dbReference type="ARBA" id="ARBA00022723"/>
    </source>
</evidence>
<dbReference type="PANTHER" id="PTHR24379:SF121">
    <property type="entry name" value="C2H2-TYPE DOMAIN-CONTAINING PROTEIN"/>
    <property type="match status" value="1"/>
</dbReference>
<reference evidence="8" key="1">
    <citation type="submission" date="2013-09" db="EMBL/GenBank/DDBJ databases">
        <title>The Genome Sequence of Anopheles maculatus species B.</title>
        <authorList>
            <consortium name="The Broad Institute Genomics Platform"/>
            <person name="Neafsey D.E."/>
            <person name="Besansky N."/>
            <person name="Howell P."/>
            <person name="Walton C."/>
            <person name="Young S.K."/>
            <person name="Zeng Q."/>
            <person name="Gargeya S."/>
            <person name="Fitzgerald M."/>
            <person name="Haas B."/>
            <person name="Abouelleil A."/>
            <person name="Allen A.W."/>
            <person name="Alvarado L."/>
            <person name="Arachchi H.M."/>
            <person name="Berlin A.M."/>
            <person name="Chapman S.B."/>
            <person name="Gainer-Dewar J."/>
            <person name="Goldberg J."/>
            <person name="Griggs A."/>
            <person name="Gujja S."/>
            <person name="Hansen M."/>
            <person name="Howarth C."/>
            <person name="Imamovic A."/>
            <person name="Ireland A."/>
            <person name="Larimer J."/>
            <person name="McCowan C."/>
            <person name="Murphy C."/>
            <person name="Pearson M."/>
            <person name="Poon T.W."/>
            <person name="Priest M."/>
            <person name="Roberts A."/>
            <person name="Saif S."/>
            <person name="Shea T."/>
            <person name="Sisk P."/>
            <person name="Sykes S."/>
            <person name="Wortman J."/>
            <person name="Nusbaum C."/>
            <person name="Birren B."/>
        </authorList>
    </citation>
    <scope>NUCLEOTIDE SEQUENCE [LARGE SCALE GENOMIC DNA]</scope>
    <source>
        <strain evidence="8">maculatus3</strain>
    </source>
</reference>
<dbReference type="Proteomes" id="UP000075901">
    <property type="component" value="Unassembled WGS sequence"/>
</dbReference>
<dbReference type="VEuPathDB" id="VectorBase:AMAM020988"/>
<accession>A0A182T755</accession>
<organism evidence="7 8">
    <name type="scientific">Anopheles maculatus</name>
    <dbReference type="NCBI Taxonomy" id="74869"/>
    <lineage>
        <taxon>Eukaryota</taxon>
        <taxon>Metazoa</taxon>
        <taxon>Ecdysozoa</taxon>
        <taxon>Arthropoda</taxon>
        <taxon>Hexapoda</taxon>
        <taxon>Insecta</taxon>
        <taxon>Pterygota</taxon>
        <taxon>Neoptera</taxon>
        <taxon>Endopterygota</taxon>
        <taxon>Diptera</taxon>
        <taxon>Nematocera</taxon>
        <taxon>Culicoidea</taxon>
        <taxon>Culicidae</taxon>
        <taxon>Anophelinae</taxon>
        <taxon>Anopheles</taxon>
        <taxon>Anopheles maculatus group</taxon>
    </lineage>
</organism>
<keyword evidence="4" id="KW-0862">Zinc</keyword>
<evidence type="ECO:0000256" key="4">
    <source>
        <dbReference type="ARBA" id="ARBA00022833"/>
    </source>
</evidence>